<dbReference type="PANTHER" id="PTHR36578:SF1">
    <property type="entry name" value="APPLE DOMAIN-CONTAINING PROTEIN"/>
    <property type="match status" value="1"/>
</dbReference>
<evidence type="ECO:0000259" key="3">
    <source>
        <dbReference type="Pfam" id="PF22939"/>
    </source>
</evidence>
<evidence type="ECO:0000256" key="1">
    <source>
        <dbReference type="ARBA" id="ARBA00022737"/>
    </source>
</evidence>
<comment type="caution">
    <text evidence="5">The sequence shown here is derived from an EMBL/GenBank/DDBJ whole genome shotgun (WGS) entry which is preliminary data.</text>
</comment>
<organism evidence="5 6">
    <name type="scientific">Xylaria flabelliformis</name>
    <dbReference type="NCBI Taxonomy" id="2512241"/>
    <lineage>
        <taxon>Eukaryota</taxon>
        <taxon>Fungi</taxon>
        <taxon>Dikarya</taxon>
        <taxon>Ascomycota</taxon>
        <taxon>Pezizomycotina</taxon>
        <taxon>Sordariomycetes</taxon>
        <taxon>Xylariomycetidae</taxon>
        <taxon>Xylariales</taxon>
        <taxon>Xylariaceae</taxon>
        <taxon>Xylaria</taxon>
    </lineage>
</organism>
<evidence type="ECO:0000256" key="2">
    <source>
        <dbReference type="SAM" id="MobiDB-lite"/>
    </source>
</evidence>
<reference evidence="6" key="1">
    <citation type="submission" date="2019-06" db="EMBL/GenBank/DDBJ databases">
        <title>Draft genome sequence of the griseofulvin-producing fungus Xylaria cubensis strain G536.</title>
        <authorList>
            <person name="Mead M.E."/>
            <person name="Raja H.A."/>
            <person name="Steenwyk J.L."/>
            <person name="Knowles S.L."/>
            <person name="Oberlies N.H."/>
            <person name="Rokas A."/>
        </authorList>
    </citation>
    <scope>NUCLEOTIDE SEQUENCE [LARGE SCALE GENOMIC DNA]</scope>
    <source>
        <strain evidence="6">G536</strain>
    </source>
</reference>
<accession>A0A553HIG9</accession>
<keyword evidence="6" id="KW-1185">Reference proteome</keyword>
<proteinExistence type="predicted"/>
<evidence type="ECO:0000313" key="6">
    <source>
        <dbReference type="Proteomes" id="UP000319160"/>
    </source>
</evidence>
<evidence type="ECO:0008006" key="7">
    <source>
        <dbReference type="Google" id="ProtNLM"/>
    </source>
</evidence>
<feature type="domain" description="GPI inositol-deacylase winged helix" evidence="3">
    <location>
        <begin position="966"/>
        <end position="1046"/>
    </location>
</feature>
<dbReference type="InterPro" id="IPR054471">
    <property type="entry name" value="GPIID_WHD"/>
</dbReference>
<feature type="region of interest" description="Disordered" evidence="2">
    <location>
        <begin position="496"/>
        <end position="552"/>
    </location>
</feature>
<protein>
    <recommendedName>
        <fullName evidence="7">NACHT domain-containing protein</fullName>
    </recommendedName>
</protein>
<dbReference type="PANTHER" id="PTHR36578">
    <property type="entry name" value="CHROMOSOME 15, WHOLE GENOME SHOTGUN SEQUENCE"/>
    <property type="match status" value="1"/>
</dbReference>
<sequence>MNSEMGCFLLIGGLPYIWICRSRDSDISEYLTSGPKNRWKFIHIHHPKLWVPFAVRVGRCSRYFILRPGHDLRSLQHEGEYGNWATAIKESDYPLPSREWPYQERMLSPRIIHFGSNEIAWECCEAFWSKSHGAEYRHVNESTPYLDSEIRTGVSEDGDYAGRTNVANSDKGKFPIERARRMLVSLMDEDSSRSVLLEPLGSLEKYEGRSDPDLRIELLQKTWQRIIEEFTRLNIIFAMDRLPALSGLAYLSPPKVRKGILYGFARIVNMSSIPLSLDPFGQVKAGFIEAKESVEVTPGDEVLVLLIECEKTNSTTHNLSTCIVGVISSALSTPFGVATQLNCTHRAAPTIYERSRIDHELVFPAFGVVEAELSAADLDARDMLLGVFELLCIQSSRRHDALVETFDLSNLVLHSPCAKIDSSSITNTRSFFTVRGSSDFKMHANVLGSLLAGAAVVVAQQIDFSLAGTPVLVDVPSTGSEIITFDIQSAVDKVSSSAQSGDNETDISDSLSSSSTVSSSKRSPVRRAACDPQPSGAGPTPNPDTPEAFSSDSYFSSAAKGAPVPHGYVQTFQNLNASNNANGYMGYTLLSSYDVAACAAQCDSIYGCESVNIYFERDPTVEPGDGCSNPPSTTNIKCVFWGGPVSKDNANNYGQWRDDFDVVIAGSNGYVNHTIAPAAGYGGPEFLGNVAINAPLGCGHVDTHVDTSVFLGGPFDATLCATACDVKRKLAAAASPLLGLKTCNFFNTYLLNKNGLSVGQYCVLYSDAWGKQYATNAGGKNGSDTDYEFLQVETIIKSILRQRLPPPPQLSGEAERRLRHLSNDGDLDEIVTFLRDVTFRSGPFYIVIDGLDECEKRERVRLLQAPSLLVAATADTKLFLASRESLIEEIRTHFPTIRQVAMDNPDGHSDIIFYIRGILQAKRDLEELVVGDFGLLAKIENALIQGADEDLEETFRRILRRISSRRDSELARRTFPWVATALRPLSIEEIREAIAIEVSKQHTKLGRLCNNMNSIISSCENLLHIDEEDGSVQISHHSFKQFLVKQPALCQQPMDHDLQAFYIDIEEADHLIGEICVTYLHFSDF</sequence>
<dbReference type="Proteomes" id="UP000319160">
    <property type="component" value="Unassembled WGS sequence"/>
</dbReference>
<evidence type="ECO:0000313" key="5">
    <source>
        <dbReference type="EMBL" id="TRX87747.1"/>
    </source>
</evidence>
<evidence type="ECO:0000259" key="4">
    <source>
        <dbReference type="Pfam" id="PF24883"/>
    </source>
</evidence>
<keyword evidence="1" id="KW-0677">Repeat</keyword>
<dbReference type="OrthoDB" id="271448at2759"/>
<feature type="domain" description="Nephrocystin 3-like N-terminal" evidence="4">
    <location>
        <begin position="791"/>
        <end position="883"/>
    </location>
</feature>
<dbReference type="AlphaFoldDB" id="A0A553HIG9"/>
<name>A0A553HIG9_9PEZI</name>
<gene>
    <name evidence="5" type="ORF">FHL15_011363</name>
</gene>
<feature type="compositionally biased region" description="Low complexity" evidence="2">
    <location>
        <begin position="508"/>
        <end position="522"/>
    </location>
</feature>
<dbReference type="Pfam" id="PF24883">
    <property type="entry name" value="NPHP3_N"/>
    <property type="match status" value="1"/>
</dbReference>
<dbReference type="InterPro" id="IPR056884">
    <property type="entry name" value="NPHP3-like_N"/>
</dbReference>
<dbReference type="EMBL" id="VFLP01000127">
    <property type="protein sequence ID" value="TRX87747.1"/>
    <property type="molecule type" value="Genomic_DNA"/>
</dbReference>
<dbReference type="Pfam" id="PF22939">
    <property type="entry name" value="WHD_GPIID"/>
    <property type="match status" value="1"/>
</dbReference>